<dbReference type="InterPro" id="IPR020472">
    <property type="entry name" value="WD40_PAC1"/>
</dbReference>
<protein>
    <submittedName>
        <fullName evidence="8">WD repeats-containing protein</fullName>
    </submittedName>
</protein>
<feature type="repeat" description="WD" evidence="5">
    <location>
        <begin position="696"/>
        <end position="737"/>
    </location>
</feature>
<dbReference type="GeneID" id="39978403"/>
<dbReference type="RefSeq" id="XP_028873851.1">
    <property type="nucleotide sequence ID" value="XM_029018624.1"/>
</dbReference>
<dbReference type="Pfam" id="PF08625">
    <property type="entry name" value="Utp13"/>
    <property type="match status" value="1"/>
</dbReference>
<keyword evidence="9" id="KW-1185">Reference proteome</keyword>
<dbReference type="PANTHER" id="PTHR19854">
    <property type="entry name" value="TRANSDUCIN BETA-LIKE 3"/>
    <property type="match status" value="1"/>
</dbReference>
<reference evidence="8 9" key="1">
    <citation type="submission" date="2016-10" db="EMBL/GenBank/DDBJ databases">
        <title>Reductive evolution of mitochondrial metabolism and differential evolution of invasion-related proteins in Cryptosporidium.</title>
        <authorList>
            <person name="Liu S."/>
            <person name="Roellig D.M."/>
            <person name="Guo Y."/>
            <person name="Li N."/>
            <person name="Frace M.A."/>
            <person name="Tang K."/>
            <person name="Zhang L."/>
            <person name="Feng Y."/>
            <person name="Xiao L."/>
        </authorList>
    </citation>
    <scope>NUCLEOTIDE SEQUENCE [LARGE SCALE GENOMIC DNA]</scope>
    <source>
        <strain evidence="8">39726</strain>
    </source>
</reference>
<dbReference type="PRINTS" id="PR00320">
    <property type="entry name" value="GPROTEINBRPT"/>
</dbReference>
<dbReference type="GO" id="GO:0000480">
    <property type="term" value="P:endonucleolytic cleavage in 5'-ETS of tricistronic rRNA transcript (SSU-rRNA, 5.8S rRNA, LSU-rRNA)"/>
    <property type="evidence" value="ECO:0007669"/>
    <property type="project" value="TreeGrafter"/>
</dbReference>
<organism evidence="8 9">
    <name type="scientific">Cryptosporidium ubiquitum</name>
    <dbReference type="NCBI Taxonomy" id="857276"/>
    <lineage>
        <taxon>Eukaryota</taxon>
        <taxon>Sar</taxon>
        <taxon>Alveolata</taxon>
        <taxon>Apicomplexa</taxon>
        <taxon>Conoidasida</taxon>
        <taxon>Coccidia</taxon>
        <taxon>Eucoccidiorida</taxon>
        <taxon>Eimeriorina</taxon>
        <taxon>Cryptosporidiidae</taxon>
        <taxon>Cryptosporidium</taxon>
    </lineage>
</organism>
<feature type="repeat" description="WD" evidence="5">
    <location>
        <begin position="612"/>
        <end position="644"/>
    </location>
</feature>
<dbReference type="CDD" id="cd00200">
    <property type="entry name" value="WD40"/>
    <property type="match status" value="1"/>
</dbReference>
<dbReference type="InterPro" id="IPR013934">
    <property type="entry name" value="Utp13_C"/>
</dbReference>
<evidence type="ECO:0000256" key="5">
    <source>
        <dbReference type="PROSITE-ProRule" id="PRU00221"/>
    </source>
</evidence>
<evidence type="ECO:0000256" key="1">
    <source>
        <dbReference type="ARBA" id="ARBA00004604"/>
    </source>
</evidence>
<sequence>MSTDIIVNSDPILSSSWTKYKVFKKLYSGGKVEYDNHSKILYMLCDGCILAVSIEKGPFVISTIGPYNQDEVLGTEHSEEIITFGYFNKNVNNRLILTIGSKGIFRLWKVIIKHDELEVVNSVQFEYLKSWKSGQASIAEIEFDFTGQYVSTGGTDGTIQIYDAIGGFTTHNYKAHKSLITKLKFHNKRWLLFSTCVEGFISIYDLTTNQIIVQTNSHYSVIHSFDLFEISLNSNSLGGLVTSGADNMINIWDLDQIPNSTSIGILNTKIDDKRDNNVSNKKRKKENSSKAEKNTVSLELKPIKQIHTSETVFSLKCTPNVLNLKDDEIVDNNGVHNNSHEVNSRKNCPWVILSGNEKSGIQFWNPIQGSSIKTLSPKSYSSNQSAILYMFLDYQRESENNIKPSNSFLILVTEDRNIIILSYPSLNLFTTFFGNTPDYIQLALFINNNPHDQHNSLNLKDDNDNISLINDKQKSLNCVILDSTETPQIMSLNKYPYFKSTLIGHKSTVLTMDISKCSNIIATGSKDETIRIWSTYNQECLAVLTGHTSLITALCFQKKTFIRGNTNFYLFSASNDNTLKAWNIANIMPGDFSKSCKKFCNDQNSVIAIHNVIAHKKEINHISISHNDKFIATCSEDKTIKVWSFPDLKLQGTCKGHFSGVWQSSFSPIEKIIVSASSDSTIKIWNLNTFQCNKTLQGHDGSVLQVDFLGNGLQIVSCGSDNLIKLWNIKTGECIKSFSGHNDRIWTLNLLKESNLNNLSMNNDHDIYKSDSSTLDNTSSCNLQRTRFMATGGSDSQLILWMDNTKQVEDEKNLKSLKRMEDINEIDMLFNRKEYLDALNLSLGQKLQYKTYLILEKLLKPCFNHAEMFKILNSEEKSTVKDETNNIKSIVEWIENLETQELSTLFSFMLEWITISKTVWISNSLMYIILTKIESHKLYKVEGFVQIVQAFRSYNMKIQAHLSTLYQKSYILDYLFLSNQIFQSNHLNHLEKKEISNQSNLNDDALGITLDTLFKN</sequence>
<dbReference type="PROSITE" id="PS50082">
    <property type="entry name" value="WD_REPEATS_2"/>
    <property type="match status" value="5"/>
</dbReference>
<evidence type="ECO:0000313" key="8">
    <source>
        <dbReference type="EMBL" id="OII72279.1"/>
    </source>
</evidence>
<feature type="repeat" description="WD" evidence="5">
    <location>
        <begin position="654"/>
        <end position="695"/>
    </location>
</feature>
<feature type="region of interest" description="Disordered" evidence="6">
    <location>
        <begin position="274"/>
        <end position="294"/>
    </location>
</feature>
<dbReference type="GO" id="GO:0030686">
    <property type="term" value="C:90S preribosome"/>
    <property type="evidence" value="ECO:0007669"/>
    <property type="project" value="TreeGrafter"/>
</dbReference>
<dbReference type="SMART" id="SM00320">
    <property type="entry name" value="WD40"/>
    <property type="match status" value="9"/>
</dbReference>
<dbReference type="InterPro" id="IPR036322">
    <property type="entry name" value="WD40_repeat_dom_sf"/>
</dbReference>
<dbReference type="PROSITE" id="PS50294">
    <property type="entry name" value="WD_REPEATS_REGION"/>
    <property type="match status" value="4"/>
</dbReference>
<dbReference type="InterPro" id="IPR019775">
    <property type="entry name" value="WD40_repeat_CS"/>
</dbReference>
<comment type="subcellular location">
    <subcellularLocation>
        <location evidence="1">Nucleus</location>
        <location evidence="1">Nucleolus</location>
    </subcellularLocation>
</comment>
<dbReference type="SUPFAM" id="SSF50978">
    <property type="entry name" value="WD40 repeat-like"/>
    <property type="match status" value="2"/>
</dbReference>
<keyword evidence="3" id="KW-0677">Repeat</keyword>
<dbReference type="GO" id="GO:0034511">
    <property type="term" value="F:U3 snoRNA binding"/>
    <property type="evidence" value="ECO:0007669"/>
    <property type="project" value="TreeGrafter"/>
</dbReference>
<feature type="repeat" description="WD" evidence="5">
    <location>
        <begin position="502"/>
        <end position="543"/>
    </location>
</feature>
<evidence type="ECO:0000313" key="9">
    <source>
        <dbReference type="Proteomes" id="UP000186176"/>
    </source>
</evidence>
<proteinExistence type="predicted"/>
<keyword evidence="2 5" id="KW-0853">WD repeat</keyword>
<dbReference type="Gene3D" id="2.130.10.10">
    <property type="entry name" value="YVTN repeat-like/Quinoprotein amine dehydrogenase"/>
    <property type="match status" value="3"/>
</dbReference>
<dbReference type="AlphaFoldDB" id="A0A1J4ME59"/>
<evidence type="ECO:0000256" key="4">
    <source>
        <dbReference type="ARBA" id="ARBA00023242"/>
    </source>
</evidence>
<comment type="caution">
    <text evidence="8">The sequence shown here is derived from an EMBL/GenBank/DDBJ whole genome shotgun (WGS) entry which is preliminary data.</text>
</comment>
<dbReference type="PROSITE" id="PS00678">
    <property type="entry name" value="WD_REPEATS_1"/>
    <property type="match status" value="4"/>
</dbReference>
<dbReference type="Proteomes" id="UP000186176">
    <property type="component" value="Unassembled WGS sequence"/>
</dbReference>
<gene>
    <name evidence="8" type="ORF">cubi_01612</name>
</gene>
<evidence type="ECO:0000256" key="3">
    <source>
        <dbReference type="ARBA" id="ARBA00022737"/>
    </source>
</evidence>
<feature type="domain" description="U3 small nucleolar RNA-associated protein 13 C-terminal" evidence="7">
    <location>
        <begin position="826"/>
        <end position="976"/>
    </location>
</feature>
<evidence type="ECO:0000256" key="2">
    <source>
        <dbReference type="ARBA" id="ARBA00022574"/>
    </source>
</evidence>
<dbReference type="GO" id="GO:0032040">
    <property type="term" value="C:small-subunit processome"/>
    <property type="evidence" value="ECO:0007669"/>
    <property type="project" value="InterPro"/>
</dbReference>
<dbReference type="OrthoDB" id="674604at2759"/>
<name>A0A1J4ME59_9CRYT</name>
<accession>A0A1J4ME59</accession>
<dbReference type="InterPro" id="IPR001680">
    <property type="entry name" value="WD40_rpt"/>
</dbReference>
<keyword evidence="4" id="KW-0539">Nucleus</keyword>
<dbReference type="Pfam" id="PF00400">
    <property type="entry name" value="WD40"/>
    <property type="match status" value="6"/>
</dbReference>
<dbReference type="PANTHER" id="PTHR19854:SF15">
    <property type="entry name" value="TRANSDUCIN BETA-LIKE PROTEIN 3"/>
    <property type="match status" value="1"/>
</dbReference>
<dbReference type="GO" id="GO:0000472">
    <property type="term" value="P:endonucleolytic cleavage to generate mature 5'-end of SSU-rRNA from (SSU-rRNA, 5.8S rRNA, LSU-rRNA)"/>
    <property type="evidence" value="ECO:0007669"/>
    <property type="project" value="TreeGrafter"/>
</dbReference>
<feature type="repeat" description="WD" evidence="5">
    <location>
        <begin position="544"/>
        <end position="584"/>
    </location>
</feature>
<dbReference type="VEuPathDB" id="CryptoDB:cubi_01612"/>
<dbReference type="EMBL" id="LRBP01000025">
    <property type="protein sequence ID" value="OII72279.1"/>
    <property type="molecule type" value="Genomic_DNA"/>
</dbReference>
<dbReference type="InterPro" id="IPR015943">
    <property type="entry name" value="WD40/YVTN_repeat-like_dom_sf"/>
</dbReference>
<evidence type="ECO:0000259" key="7">
    <source>
        <dbReference type="Pfam" id="PF08625"/>
    </source>
</evidence>
<evidence type="ECO:0000256" key="6">
    <source>
        <dbReference type="SAM" id="MobiDB-lite"/>
    </source>
</evidence>